<protein>
    <submittedName>
        <fullName evidence="1">Uncharacterized protein</fullName>
    </submittedName>
</protein>
<organism evidence="1 2">
    <name type="scientific">Actinospica durhamensis</name>
    <dbReference type="NCBI Taxonomy" id="1508375"/>
    <lineage>
        <taxon>Bacteria</taxon>
        <taxon>Bacillati</taxon>
        <taxon>Actinomycetota</taxon>
        <taxon>Actinomycetes</taxon>
        <taxon>Catenulisporales</taxon>
        <taxon>Actinospicaceae</taxon>
        <taxon>Actinospica</taxon>
    </lineage>
</organism>
<dbReference type="RefSeq" id="WP_212531554.1">
    <property type="nucleotide sequence ID" value="NZ_JAGSOG010000180.1"/>
</dbReference>
<dbReference type="Proteomes" id="UP000675781">
    <property type="component" value="Unassembled WGS sequence"/>
</dbReference>
<reference evidence="1" key="1">
    <citation type="submission" date="2021-04" db="EMBL/GenBank/DDBJ databases">
        <title>Genome based classification of Actinospica acidithermotolerans sp. nov., an actinobacterium isolated from an Indonesian hot spring.</title>
        <authorList>
            <person name="Kusuma A.B."/>
            <person name="Putra K.E."/>
            <person name="Nafisah S."/>
            <person name="Loh J."/>
            <person name="Nouioui I."/>
            <person name="Goodfellow M."/>
        </authorList>
    </citation>
    <scope>NUCLEOTIDE SEQUENCE</scope>
    <source>
        <strain evidence="1">CSCA 57</strain>
    </source>
</reference>
<dbReference type="AlphaFoldDB" id="A0A941ET42"/>
<evidence type="ECO:0000313" key="1">
    <source>
        <dbReference type="EMBL" id="MBR7837085.1"/>
    </source>
</evidence>
<comment type="caution">
    <text evidence="1">The sequence shown here is derived from an EMBL/GenBank/DDBJ whole genome shotgun (WGS) entry which is preliminary data.</text>
</comment>
<proteinExistence type="predicted"/>
<name>A0A941ET42_9ACTN</name>
<evidence type="ECO:0000313" key="2">
    <source>
        <dbReference type="Proteomes" id="UP000675781"/>
    </source>
</evidence>
<sequence length="69" mass="7792">MDDRQPSDAPAPNAVLRGGPFDGELIHVTTQVPVVRHAGKVRHVYQSTQELDQEYPTLVIYVHKHTLVY</sequence>
<dbReference type="EMBL" id="JAGSOG010000180">
    <property type="protein sequence ID" value="MBR7837085.1"/>
    <property type="molecule type" value="Genomic_DNA"/>
</dbReference>
<keyword evidence="2" id="KW-1185">Reference proteome</keyword>
<gene>
    <name evidence="1" type="ORF">KDL01_27660</name>
</gene>
<accession>A0A941ET42</accession>